<evidence type="ECO:0000313" key="2">
    <source>
        <dbReference type="EMBL" id="MCY0385674.1"/>
    </source>
</evidence>
<name>A0ABT3ZGM0_9BURK</name>
<protein>
    <submittedName>
        <fullName evidence="2">Uncharacterized protein</fullName>
    </submittedName>
</protein>
<proteinExistence type="predicted"/>
<evidence type="ECO:0000256" key="1">
    <source>
        <dbReference type="SAM" id="Phobius"/>
    </source>
</evidence>
<sequence length="108" mass="10800">MTAILSLLSGGWTGLISLLGMLVATAVAVFKHQEAKTAKANEATQVEVAAAATDKAAEAVSDAAGARAALATVTQAASVRQTIEAGNATLAKTPGALDQAMIDKGYTE</sequence>
<comment type="caution">
    <text evidence="2">The sequence shown here is derived from an EMBL/GenBank/DDBJ whole genome shotgun (WGS) entry which is preliminary data.</text>
</comment>
<dbReference type="Proteomes" id="UP001082899">
    <property type="component" value="Unassembled WGS sequence"/>
</dbReference>
<accession>A0ABT3ZGM0</accession>
<keyword evidence="1" id="KW-0472">Membrane</keyword>
<organism evidence="2 3">
    <name type="scientific">Robbsia betulipollinis</name>
    <dbReference type="NCBI Taxonomy" id="2981849"/>
    <lineage>
        <taxon>Bacteria</taxon>
        <taxon>Pseudomonadati</taxon>
        <taxon>Pseudomonadota</taxon>
        <taxon>Betaproteobacteria</taxon>
        <taxon>Burkholderiales</taxon>
        <taxon>Burkholderiaceae</taxon>
        <taxon>Robbsia</taxon>
    </lineage>
</organism>
<dbReference type="EMBL" id="JAPMXC010000001">
    <property type="protein sequence ID" value="MCY0385674.1"/>
    <property type="molecule type" value="Genomic_DNA"/>
</dbReference>
<reference evidence="2" key="1">
    <citation type="submission" date="2022-11" db="EMBL/GenBank/DDBJ databases">
        <title>Robbsia betulipollinis sp. nov., isolated from pollen of birch (Betula pendula).</title>
        <authorList>
            <person name="Shi H."/>
            <person name="Ambika Manirajan B."/>
            <person name="Ratering S."/>
            <person name="Geissler-Plaum R."/>
            <person name="Schnell S."/>
        </authorList>
    </citation>
    <scope>NUCLEOTIDE SEQUENCE</scope>
    <source>
        <strain evidence="2">Bb-Pol-6</strain>
    </source>
</reference>
<keyword evidence="1" id="KW-0812">Transmembrane</keyword>
<feature type="transmembrane region" description="Helical" evidence="1">
    <location>
        <begin position="12"/>
        <end position="30"/>
    </location>
</feature>
<gene>
    <name evidence="2" type="ORF">OVY01_00140</name>
</gene>
<dbReference type="RefSeq" id="WP_267844802.1">
    <property type="nucleotide sequence ID" value="NZ_JAPMXC010000001.1"/>
</dbReference>
<evidence type="ECO:0000313" key="3">
    <source>
        <dbReference type="Proteomes" id="UP001082899"/>
    </source>
</evidence>
<keyword evidence="3" id="KW-1185">Reference proteome</keyword>
<keyword evidence="1" id="KW-1133">Transmembrane helix</keyword>